<evidence type="ECO:0008006" key="8">
    <source>
        <dbReference type="Google" id="ProtNLM"/>
    </source>
</evidence>
<evidence type="ECO:0000256" key="1">
    <source>
        <dbReference type="ARBA" id="ARBA00004685"/>
    </source>
</evidence>
<accession>A0A0A1TDJ9</accession>
<dbReference type="Pfam" id="PF11807">
    <property type="entry name" value="UstYa"/>
    <property type="match status" value="1"/>
</dbReference>
<organism evidence="6 7">
    <name type="scientific">[Torrubiella] hemipterigena</name>
    <dbReference type="NCBI Taxonomy" id="1531966"/>
    <lineage>
        <taxon>Eukaryota</taxon>
        <taxon>Fungi</taxon>
        <taxon>Dikarya</taxon>
        <taxon>Ascomycota</taxon>
        <taxon>Pezizomycotina</taxon>
        <taxon>Sordariomycetes</taxon>
        <taxon>Hypocreomycetidae</taxon>
        <taxon>Hypocreales</taxon>
        <taxon>Clavicipitaceae</taxon>
        <taxon>Clavicipitaceae incertae sedis</taxon>
        <taxon>'Torrubiella' clade</taxon>
    </lineage>
</organism>
<dbReference type="HOGENOM" id="CLU_042941_4_3_1"/>
<dbReference type="EMBL" id="CDHN01000002">
    <property type="protein sequence ID" value="CEJ87243.1"/>
    <property type="molecule type" value="Genomic_DNA"/>
</dbReference>
<keyword evidence="5" id="KW-0812">Transmembrane</keyword>
<keyword evidence="5" id="KW-0472">Membrane</keyword>
<sequence>MEKSQSYTRVPASESDSFSDDEVQQSHRHRSSLLGSSTVRGVLTLLGMVTMLVLGFVLGANWQQITGRPHRYIQTGTNRYYMKFNGTFAQKSNPVSDAAWDSLFPKKLGFIKHPTLAPNVAGVAVFHELHCLNILRQSYFAALDGTIQQTATEHTDNNHRTSRHHIRHCFEYLRQSLMCVADTNIEAFNYTIGGVTGWQSERTCKDYEGIKAWADQWGMTRHTAIDEFNKAHAHTPE</sequence>
<evidence type="ECO:0000313" key="6">
    <source>
        <dbReference type="EMBL" id="CEJ87243.1"/>
    </source>
</evidence>
<dbReference type="InterPro" id="IPR021765">
    <property type="entry name" value="UstYa-like"/>
</dbReference>
<evidence type="ECO:0000256" key="2">
    <source>
        <dbReference type="ARBA" id="ARBA00023002"/>
    </source>
</evidence>
<comment type="similarity">
    <text evidence="3">Belongs to the ustYa family.</text>
</comment>
<proteinExistence type="inferred from homology"/>
<feature type="region of interest" description="Disordered" evidence="4">
    <location>
        <begin position="1"/>
        <end position="30"/>
    </location>
</feature>
<evidence type="ECO:0000256" key="5">
    <source>
        <dbReference type="SAM" id="Phobius"/>
    </source>
</evidence>
<evidence type="ECO:0000256" key="4">
    <source>
        <dbReference type="SAM" id="MobiDB-lite"/>
    </source>
</evidence>
<gene>
    <name evidence="6" type="ORF">VHEMI04350</name>
</gene>
<evidence type="ECO:0000256" key="3">
    <source>
        <dbReference type="ARBA" id="ARBA00035112"/>
    </source>
</evidence>
<comment type="pathway">
    <text evidence="1">Mycotoxin biosynthesis.</text>
</comment>
<dbReference type="GO" id="GO:0016491">
    <property type="term" value="F:oxidoreductase activity"/>
    <property type="evidence" value="ECO:0007669"/>
    <property type="project" value="UniProtKB-KW"/>
</dbReference>
<dbReference type="PANTHER" id="PTHR33365">
    <property type="entry name" value="YALI0B05434P"/>
    <property type="match status" value="1"/>
</dbReference>
<keyword evidence="2" id="KW-0560">Oxidoreductase</keyword>
<dbReference type="Proteomes" id="UP000039046">
    <property type="component" value="Unassembled WGS sequence"/>
</dbReference>
<name>A0A0A1TDJ9_9HYPO</name>
<keyword evidence="5" id="KW-1133">Transmembrane helix</keyword>
<evidence type="ECO:0000313" key="7">
    <source>
        <dbReference type="Proteomes" id="UP000039046"/>
    </source>
</evidence>
<dbReference type="OrthoDB" id="3687641at2759"/>
<dbReference type="GO" id="GO:0043386">
    <property type="term" value="P:mycotoxin biosynthetic process"/>
    <property type="evidence" value="ECO:0007669"/>
    <property type="project" value="InterPro"/>
</dbReference>
<dbReference type="AlphaFoldDB" id="A0A0A1TDJ9"/>
<feature type="transmembrane region" description="Helical" evidence="5">
    <location>
        <begin position="42"/>
        <end position="62"/>
    </location>
</feature>
<protein>
    <recommendedName>
        <fullName evidence="8">Tat pathway signal sequence</fullName>
    </recommendedName>
</protein>
<dbReference type="PANTHER" id="PTHR33365:SF11">
    <property type="entry name" value="TAT PATHWAY SIGNAL SEQUENCE"/>
    <property type="match status" value="1"/>
</dbReference>
<dbReference type="STRING" id="1531966.A0A0A1TDJ9"/>
<keyword evidence="7" id="KW-1185">Reference proteome</keyword>
<reference evidence="6 7" key="1">
    <citation type="journal article" date="2015" name="Genome Announc.">
        <title>Draft Genome Sequence and Gene Annotation of the Entomopathogenic Fungus Verticillium hemipterigenum.</title>
        <authorList>
            <person name="Horn F."/>
            <person name="Habel A."/>
            <person name="Scharf D.H."/>
            <person name="Dworschak J."/>
            <person name="Brakhage A.A."/>
            <person name="Guthke R."/>
            <person name="Hertweck C."/>
            <person name="Linde J."/>
        </authorList>
    </citation>
    <scope>NUCLEOTIDE SEQUENCE [LARGE SCALE GENOMIC DNA]</scope>
</reference>